<protein>
    <submittedName>
        <fullName evidence="1">Sigma-70 family RNA polymerase sigma factor</fullName>
    </submittedName>
</protein>
<dbReference type="AlphaFoldDB" id="A0A9X2RWY2"/>
<comment type="caution">
    <text evidence="1">The sequence shown here is derived from an EMBL/GenBank/DDBJ whole genome shotgun (WGS) entry which is preliminary data.</text>
</comment>
<proteinExistence type="predicted"/>
<name>A0A9X2RWY2_STRMQ</name>
<evidence type="ECO:0000313" key="2">
    <source>
        <dbReference type="Proteomes" id="UP001142400"/>
    </source>
</evidence>
<gene>
    <name evidence="1" type="ORF">NQU54_33005</name>
</gene>
<dbReference type="Proteomes" id="UP001142400">
    <property type="component" value="Unassembled WGS sequence"/>
</dbReference>
<reference evidence="1" key="1">
    <citation type="submission" date="2022-06" db="EMBL/GenBank/DDBJ databases">
        <title>WGS of actinobacteria.</title>
        <authorList>
            <person name="Thawai C."/>
        </authorList>
    </citation>
    <scope>NUCLEOTIDE SEQUENCE</scope>
    <source>
        <strain evidence="1">DSM 42010</strain>
    </source>
</reference>
<evidence type="ECO:0000313" key="1">
    <source>
        <dbReference type="EMBL" id="MCQ8833742.1"/>
    </source>
</evidence>
<accession>A0A9X2RWY2</accession>
<organism evidence="1 2">
    <name type="scientific">Streptomyces malaysiensis subsp. samsunensis</name>
    <dbReference type="NCBI Taxonomy" id="459658"/>
    <lineage>
        <taxon>Bacteria</taxon>
        <taxon>Bacillati</taxon>
        <taxon>Actinomycetota</taxon>
        <taxon>Actinomycetes</taxon>
        <taxon>Kitasatosporales</taxon>
        <taxon>Streptomycetaceae</taxon>
        <taxon>Streptomyces</taxon>
        <taxon>Streptomyces violaceusniger group</taxon>
    </lineage>
</organism>
<dbReference type="EMBL" id="JANIIC010000048">
    <property type="protein sequence ID" value="MCQ8833742.1"/>
    <property type="molecule type" value="Genomic_DNA"/>
</dbReference>
<keyword evidence="2" id="KW-1185">Reference proteome</keyword>
<dbReference type="RefSeq" id="WP_257634218.1">
    <property type="nucleotide sequence ID" value="NZ_JANIIC010000048.1"/>
</dbReference>
<sequence length="306" mass="33979">MEREQLDGDLPSLKEQFDAAFDVVLSRLKELSDPLERAKVAHTLAGRVQDHGNEFQAVRNEAMNETLRVGQLNSTQLAAELGISKGRVSQLAKGAPPERLFLGSGKVIVALAEKLEDGKLQDGRDKPVQGPVIATEDVQTYERLRELAEDVGLEIAFERISLGGNVRLNRNNLVVICGPRLSPLIEQILESDPHLRFEKDDDGWHLVDRNTGQVYRSPMDEGGNGDIAYFGRLPRPDGQGAFLYIAGIHARGSGGVVHWLSQELANVHRELKVKRFSTLISSRFDPETLEIVESERITPFYRPEGA</sequence>